<dbReference type="Proteomes" id="UP000266915">
    <property type="component" value="Unassembled WGS sequence"/>
</dbReference>
<dbReference type="PANTHER" id="PTHR39639:SF1">
    <property type="entry name" value="DUF262 DOMAIN-CONTAINING PROTEIN"/>
    <property type="match status" value="1"/>
</dbReference>
<dbReference type="RefSeq" id="WP_085513838.1">
    <property type="nucleotide sequence ID" value="NZ_FXAP01000006.1"/>
</dbReference>
<evidence type="ECO:0000259" key="1">
    <source>
        <dbReference type="Pfam" id="PF03235"/>
    </source>
</evidence>
<dbReference type="EMBL" id="RKHL01000001">
    <property type="protein sequence ID" value="ROR83048.1"/>
    <property type="molecule type" value="Genomic_DNA"/>
</dbReference>
<dbReference type="AlphaFoldDB" id="A0A3N2C6A9"/>
<evidence type="ECO:0000313" key="2">
    <source>
        <dbReference type="EMBL" id="ROR83048.1"/>
    </source>
</evidence>
<name>A0A3N2C6A9_9MICO</name>
<feature type="domain" description="GmrSD restriction endonucleases N-terminal" evidence="1">
    <location>
        <begin position="20"/>
        <end position="172"/>
    </location>
</feature>
<reference evidence="2 3" key="1">
    <citation type="submission" date="2018-11" db="EMBL/GenBank/DDBJ databases">
        <title>Sequencing the genomes of 1000 actinobacteria strains.</title>
        <authorList>
            <person name="Klenk H.-P."/>
        </authorList>
    </citation>
    <scope>NUCLEOTIDE SEQUENCE [LARGE SCALE GENOMIC DNA]</scope>
    <source>
        <strain evidence="2 3">DSM 14012</strain>
    </source>
</reference>
<accession>A0A3N2C6A9</accession>
<proteinExistence type="predicted"/>
<evidence type="ECO:0000313" key="3">
    <source>
        <dbReference type="Proteomes" id="UP000266915"/>
    </source>
</evidence>
<protein>
    <submittedName>
        <fullName evidence="2">Uncharacterized protein DUF262</fullName>
    </submittedName>
</protein>
<dbReference type="InterPro" id="IPR004919">
    <property type="entry name" value="GmrSD_N"/>
</dbReference>
<gene>
    <name evidence="2" type="ORF">EDD42_3150</name>
</gene>
<keyword evidence="3" id="KW-1185">Reference proteome</keyword>
<dbReference type="Pfam" id="PF03235">
    <property type="entry name" value="GmrSD_N"/>
    <property type="match status" value="1"/>
</dbReference>
<dbReference type="PANTHER" id="PTHR39639">
    <property type="entry name" value="CHROMOSOME 16, WHOLE GENOME SHOTGUN SEQUENCE"/>
    <property type="match status" value="1"/>
</dbReference>
<comment type="caution">
    <text evidence="2">The sequence shown here is derived from an EMBL/GenBank/DDBJ whole genome shotgun (WGS) entry which is preliminary data.</text>
</comment>
<sequence length="346" mass="39344">MAALEVAKTTYSIVDFLEWQRQGSLDLNPFYQRRSVWNPRVKSLLIDSLLRGYPLPLVFLHNRLDVATSRTVRQVVDGQQRLRTILAYLDIDSLANVDEWDRFTVLRAHNREYAGLSFQQLPDDVQTRILQTPLSVNVLPSDIDDVTVLTIFQRMNSTGLKLNPQEIRNATWFGEFKETSYSLAYQQNQRWVNWGIFTRQDVAQMKEVELSADLLGFLINGISARSKASIDGLYRKFDDGLPDREALVRDFEATFDILEGVYGEAASRSSLRRFRTTAWFYVAFAVASGRLGASPSAADIVRGMEQTELDIRKAEADDVLMKPLRGATADKTSRKARADYLLARSS</sequence>
<organism evidence="2 3">
    <name type="scientific">Plantibacter flavus</name>
    <dbReference type="NCBI Taxonomy" id="150123"/>
    <lineage>
        <taxon>Bacteria</taxon>
        <taxon>Bacillati</taxon>
        <taxon>Actinomycetota</taxon>
        <taxon>Actinomycetes</taxon>
        <taxon>Micrococcales</taxon>
        <taxon>Microbacteriaceae</taxon>
        <taxon>Plantibacter</taxon>
    </lineage>
</organism>